<accession>A0A7T2GK43</accession>
<dbReference type="RefSeq" id="WP_200971994.1">
    <property type="nucleotide sequence ID" value="NZ_CP065592.1"/>
</dbReference>
<keyword evidence="1" id="KW-0472">Membrane</keyword>
<dbReference type="AlphaFoldDB" id="A0A7T2GK43"/>
<evidence type="ECO:0000256" key="1">
    <source>
        <dbReference type="SAM" id="Phobius"/>
    </source>
</evidence>
<dbReference type="EMBL" id="CP065592">
    <property type="protein sequence ID" value="QPQ55319.1"/>
    <property type="molecule type" value="Genomic_DNA"/>
</dbReference>
<keyword evidence="1" id="KW-1133">Transmembrane helix</keyword>
<organism evidence="2 3">
    <name type="scientific">Allosphingosinicella flava</name>
    <dbReference type="NCBI Taxonomy" id="2771430"/>
    <lineage>
        <taxon>Bacteria</taxon>
        <taxon>Pseudomonadati</taxon>
        <taxon>Pseudomonadota</taxon>
        <taxon>Alphaproteobacteria</taxon>
        <taxon>Sphingomonadales</taxon>
        <taxon>Sphingomonadaceae</taxon>
        <taxon>Allosphingosinicella</taxon>
    </lineage>
</organism>
<feature type="transmembrane region" description="Helical" evidence="1">
    <location>
        <begin position="27"/>
        <end position="44"/>
    </location>
</feature>
<keyword evidence="1" id="KW-0812">Transmembrane</keyword>
<proteinExistence type="predicted"/>
<reference evidence="2 3" key="1">
    <citation type="submission" date="2020-11" db="EMBL/GenBank/DDBJ databases">
        <title>Genome seq and assembly of Sphingosinicella sp.</title>
        <authorList>
            <person name="Chhetri G."/>
        </authorList>
    </citation>
    <scope>NUCLEOTIDE SEQUENCE [LARGE SCALE GENOMIC DNA]</scope>
    <source>
        <strain evidence="2 3">UDD2</strain>
    </source>
</reference>
<dbReference type="Proteomes" id="UP000594873">
    <property type="component" value="Chromosome"/>
</dbReference>
<gene>
    <name evidence="2" type="ORF">IC614_01520</name>
</gene>
<dbReference type="KEGG" id="sflv:IC614_01520"/>
<sequence>MTKIDISSVPEIRTPVGIHSSSQQREVAGAFCVGGIIAVAILIFG</sequence>
<evidence type="ECO:0000313" key="2">
    <source>
        <dbReference type="EMBL" id="QPQ55319.1"/>
    </source>
</evidence>
<name>A0A7T2GK43_9SPHN</name>
<evidence type="ECO:0000313" key="3">
    <source>
        <dbReference type="Proteomes" id="UP000594873"/>
    </source>
</evidence>
<keyword evidence="3" id="KW-1185">Reference proteome</keyword>
<protein>
    <submittedName>
        <fullName evidence="2">Uncharacterized protein</fullName>
    </submittedName>
</protein>